<organism evidence="5 6">
    <name type="scientific">Nitrosomonas aestuarii</name>
    <dbReference type="NCBI Taxonomy" id="52441"/>
    <lineage>
        <taxon>Bacteria</taxon>
        <taxon>Pseudomonadati</taxon>
        <taxon>Pseudomonadota</taxon>
        <taxon>Betaproteobacteria</taxon>
        <taxon>Nitrosomonadales</taxon>
        <taxon>Nitrosomonadaceae</taxon>
        <taxon>Nitrosomonas</taxon>
    </lineage>
</organism>
<dbReference type="STRING" id="52441.SAMN05216302_11051"/>
<feature type="domain" description="Transposase InsH N-terminal" evidence="3">
    <location>
        <begin position="23"/>
        <end position="116"/>
    </location>
</feature>
<proteinExistence type="predicted"/>
<evidence type="ECO:0000256" key="2">
    <source>
        <dbReference type="SAM" id="Phobius"/>
    </source>
</evidence>
<dbReference type="EMBL" id="FOSP01000105">
    <property type="protein sequence ID" value="SFL45494.1"/>
    <property type="molecule type" value="Genomic_DNA"/>
</dbReference>
<accession>A0A1I4HTZ6</accession>
<dbReference type="Pfam" id="PF05598">
    <property type="entry name" value="DUF772"/>
    <property type="match status" value="1"/>
</dbReference>
<dbReference type="InterPro" id="IPR025668">
    <property type="entry name" value="Tnp_DDE_dom"/>
</dbReference>
<name>A0A1I4HTZ6_9PROT</name>
<dbReference type="OrthoDB" id="8541021at2"/>
<dbReference type="Proteomes" id="UP000199533">
    <property type="component" value="Unassembled WGS sequence"/>
</dbReference>
<reference evidence="6" key="1">
    <citation type="submission" date="2016-10" db="EMBL/GenBank/DDBJ databases">
        <authorList>
            <person name="Varghese N."/>
            <person name="Submissions S."/>
        </authorList>
    </citation>
    <scope>NUCLEOTIDE SEQUENCE [LARGE SCALE GENOMIC DNA]</scope>
    <source>
        <strain evidence="6">Nm69</strain>
    </source>
</reference>
<dbReference type="Pfam" id="PF13586">
    <property type="entry name" value="DDE_Tnp_1_2"/>
    <property type="match status" value="1"/>
</dbReference>
<dbReference type="PANTHER" id="PTHR33803:SF3">
    <property type="entry name" value="BLL1974 PROTEIN"/>
    <property type="match status" value="1"/>
</dbReference>
<feature type="transmembrane region" description="Helical" evidence="2">
    <location>
        <begin position="475"/>
        <end position="497"/>
    </location>
</feature>
<sequence>MIRYKSQKQRTLPGFDTPPDMILDPDNRWVKLSECMPWDDLAQSYHKKLSSTLGRPAKDARIVIGAVIIKHKLSVSDDETVEQIRENPYLQYFIGLKGFQSEAPFAPSLFVEVRKRMGQTVFDEFHETIIDAVEHRKARRIVESGNSDDGGNAAESDGKTGLAGTTETLAAEQSAPDESQNHGKLIVDASVVEQAIRFPTDLGLLNEARELSERIIDELHAHSSRPQKRKPRTYREVARKAYLSVVKLKRPSNKRRRAGIRQQLQLLRRNLGHIETMLTAYPYGTPLPLPNWLLRRYWVLPHLFEQQYEMYTTHTRRCDDRIVNISQPYIRPIIRGKQGKAVEFGAKISVSLTGRGLAHVDKLHWNAQHEGHDLQSQVEAYKKRYGCYPEVVIADTAYGSRDNRSFLKQRDIRFAGKPLGRPPKITPENEDEMKRLKAQRRQEYRQRIPIEGKFGQGKHGYRLNNIRAKRADTSIAWINSIFLVMNLLVLVQVFIGLKKIVINIAIWAKDTTIFRKIVFEHTHQFISCRNFSWQ</sequence>
<dbReference type="RefSeq" id="WP_090703953.1">
    <property type="nucleotide sequence ID" value="NZ_FOSP01000105.1"/>
</dbReference>
<dbReference type="NCBIfam" id="NF033578">
    <property type="entry name" value="transpos_IS5_1"/>
    <property type="match status" value="1"/>
</dbReference>
<evidence type="ECO:0000259" key="4">
    <source>
        <dbReference type="Pfam" id="PF13586"/>
    </source>
</evidence>
<evidence type="ECO:0000313" key="6">
    <source>
        <dbReference type="Proteomes" id="UP000199533"/>
    </source>
</evidence>
<dbReference type="InterPro" id="IPR047710">
    <property type="entry name" value="Transpos_IS5-like"/>
</dbReference>
<feature type="region of interest" description="Disordered" evidence="1">
    <location>
        <begin position="142"/>
        <end position="161"/>
    </location>
</feature>
<evidence type="ECO:0000313" key="5">
    <source>
        <dbReference type="EMBL" id="SFL45494.1"/>
    </source>
</evidence>
<dbReference type="AlphaFoldDB" id="A0A1I4HTZ6"/>
<dbReference type="InterPro" id="IPR008490">
    <property type="entry name" value="Transposase_InsH_N"/>
</dbReference>
<evidence type="ECO:0000259" key="3">
    <source>
        <dbReference type="Pfam" id="PF05598"/>
    </source>
</evidence>
<gene>
    <name evidence="5" type="ORF">SAMN05216302_11051</name>
</gene>
<dbReference type="PANTHER" id="PTHR33803">
    <property type="entry name" value="IS1478 TRANSPOSASE"/>
    <property type="match status" value="1"/>
</dbReference>
<keyword evidence="2" id="KW-0812">Transmembrane</keyword>
<keyword evidence="6" id="KW-1185">Reference proteome</keyword>
<protein>
    <submittedName>
        <fullName evidence="5">Transposase domain</fullName>
    </submittedName>
</protein>
<evidence type="ECO:0000256" key="1">
    <source>
        <dbReference type="SAM" id="MobiDB-lite"/>
    </source>
</evidence>
<keyword evidence="2" id="KW-0472">Membrane</keyword>
<keyword evidence="2" id="KW-1133">Transmembrane helix</keyword>
<feature type="domain" description="Transposase DDE" evidence="4">
    <location>
        <begin position="392"/>
        <end position="487"/>
    </location>
</feature>